<dbReference type="PANTHER" id="PTHR42093">
    <property type="match status" value="1"/>
</dbReference>
<dbReference type="EMBL" id="KZ825610">
    <property type="protein sequence ID" value="PYI26123.1"/>
    <property type="molecule type" value="Genomic_DNA"/>
</dbReference>
<keyword evidence="3" id="KW-1185">Reference proteome</keyword>
<evidence type="ECO:0000256" key="1">
    <source>
        <dbReference type="SAM" id="MobiDB-lite"/>
    </source>
</evidence>
<dbReference type="PANTHER" id="PTHR42093:SF1">
    <property type="match status" value="1"/>
</dbReference>
<evidence type="ECO:0000313" key="3">
    <source>
        <dbReference type="Proteomes" id="UP000248817"/>
    </source>
</evidence>
<feature type="compositionally biased region" description="Low complexity" evidence="1">
    <location>
        <begin position="129"/>
        <end position="143"/>
    </location>
</feature>
<evidence type="ECO:0000313" key="2">
    <source>
        <dbReference type="EMBL" id="PYI26123.1"/>
    </source>
</evidence>
<accession>A0A2V5HWZ3</accession>
<feature type="region of interest" description="Disordered" evidence="1">
    <location>
        <begin position="127"/>
        <end position="156"/>
    </location>
</feature>
<name>A0A2V5HWZ3_9EURO</name>
<dbReference type="Proteomes" id="UP000248817">
    <property type="component" value="Unassembled WGS sequence"/>
</dbReference>
<organism evidence="2 3">
    <name type="scientific">Aspergillus indologenus CBS 114.80</name>
    <dbReference type="NCBI Taxonomy" id="1450541"/>
    <lineage>
        <taxon>Eukaryota</taxon>
        <taxon>Fungi</taxon>
        <taxon>Dikarya</taxon>
        <taxon>Ascomycota</taxon>
        <taxon>Pezizomycotina</taxon>
        <taxon>Eurotiomycetes</taxon>
        <taxon>Eurotiomycetidae</taxon>
        <taxon>Eurotiales</taxon>
        <taxon>Aspergillaceae</taxon>
        <taxon>Aspergillus</taxon>
        <taxon>Aspergillus subgen. Circumdati</taxon>
    </lineage>
</organism>
<reference evidence="2 3" key="1">
    <citation type="submission" date="2018-02" db="EMBL/GenBank/DDBJ databases">
        <title>The genomes of Aspergillus section Nigri reveals drivers in fungal speciation.</title>
        <authorList>
            <consortium name="DOE Joint Genome Institute"/>
            <person name="Vesth T.C."/>
            <person name="Nybo J."/>
            <person name="Theobald S."/>
            <person name="Brandl J."/>
            <person name="Frisvad J.C."/>
            <person name="Nielsen K.F."/>
            <person name="Lyhne E.K."/>
            <person name="Kogle M.E."/>
            <person name="Kuo A."/>
            <person name="Riley R."/>
            <person name="Clum A."/>
            <person name="Nolan M."/>
            <person name="Lipzen A."/>
            <person name="Salamov A."/>
            <person name="Henrissat B."/>
            <person name="Wiebenga A."/>
            <person name="De vries R.P."/>
            <person name="Grigoriev I.V."/>
            <person name="Mortensen U.H."/>
            <person name="Andersen M.R."/>
            <person name="Baker S.E."/>
        </authorList>
    </citation>
    <scope>NUCLEOTIDE SEQUENCE [LARGE SCALE GENOMIC DNA]</scope>
    <source>
        <strain evidence="2 3">CBS 114.80</strain>
    </source>
</reference>
<gene>
    <name evidence="2" type="ORF">BP00DRAFT_430614</name>
</gene>
<proteinExistence type="predicted"/>
<dbReference type="InterPro" id="IPR056539">
    <property type="entry name" value="NuiA-like"/>
</dbReference>
<dbReference type="Pfam" id="PF23151">
    <property type="entry name" value="NuiA_2"/>
    <property type="match status" value="1"/>
</dbReference>
<dbReference type="AlphaFoldDB" id="A0A2V5HWZ3"/>
<sequence>MSVPLRRWPPSSRGNCVIDRISRWASSLSSPPALPTLATVHSSSPHQQPNQLSILSRPRTSLYHHQCIHQSVHLPTNPLLPLSRNPARIATRSPTTTTATTTTTTIRTMSSDDAYMSFLNKANADLDTARSNQQTSTSTSSQDRAARTETVHTGVSIPGPLTSVDAFYISETDEPFEPVALKWDGANRGVWPDASNFSNLIASSDHLAAAIETLSPASFDPRNQYASALRAVRAAASQASGGGEPGVQEADVDVKVYRVEVGSARVEYYVLALDAEGGLLVGLRAKAIES</sequence>
<protein>
    <submittedName>
        <fullName evidence="2">Uncharacterized protein</fullName>
    </submittedName>
</protein>